<dbReference type="EMBL" id="LNRQ01000008">
    <property type="protein sequence ID" value="KZM83901.1"/>
    <property type="molecule type" value="Genomic_DNA"/>
</dbReference>
<proteinExistence type="predicted"/>
<reference evidence="1" key="1">
    <citation type="journal article" date="2016" name="Nat. Genet.">
        <title>A high-quality carrot genome assembly provides new insights into carotenoid accumulation and asterid genome evolution.</title>
        <authorList>
            <person name="Iorizzo M."/>
            <person name="Ellison S."/>
            <person name="Senalik D."/>
            <person name="Zeng P."/>
            <person name="Satapoomin P."/>
            <person name="Huang J."/>
            <person name="Bowman M."/>
            <person name="Iovene M."/>
            <person name="Sanseverino W."/>
            <person name="Cavagnaro P."/>
            <person name="Yildiz M."/>
            <person name="Macko-Podgorni A."/>
            <person name="Moranska E."/>
            <person name="Grzebelus E."/>
            <person name="Grzebelus D."/>
            <person name="Ashrafi H."/>
            <person name="Zheng Z."/>
            <person name="Cheng S."/>
            <person name="Spooner D."/>
            <person name="Van Deynze A."/>
            <person name="Simon P."/>
        </authorList>
    </citation>
    <scope>NUCLEOTIDE SEQUENCE [LARGE SCALE GENOMIC DNA]</scope>
    <source>
        <tissue evidence="1">Leaf</tissue>
    </source>
</reference>
<dbReference type="AlphaFoldDB" id="A0A175YL82"/>
<evidence type="ECO:0000313" key="2">
    <source>
        <dbReference type="EMBL" id="WOH11172.1"/>
    </source>
</evidence>
<dbReference type="Gramene" id="KZM83901">
    <property type="protein sequence ID" value="KZM83901"/>
    <property type="gene ID" value="DCAR_028677"/>
</dbReference>
<organism evidence="1">
    <name type="scientific">Daucus carota subsp. sativus</name>
    <name type="common">Carrot</name>
    <dbReference type="NCBI Taxonomy" id="79200"/>
    <lineage>
        <taxon>Eukaryota</taxon>
        <taxon>Viridiplantae</taxon>
        <taxon>Streptophyta</taxon>
        <taxon>Embryophyta</taxon>
        <taxon>Tracheophyta</taxon>
        <taxon>Spermatophyta</taxon>
        <taxon>Magnoliopsida</taxon>
        <taxon>eudicotyledons</taxon>
        <taxon>Gunneridae</taxon>
        <taxon>Pentapetalae</taxon>
        <taxon>asterids</taxon>
        <taxon>campanulids</taxon>
        <taxon>Apiales</taxon>
        <taxon>Apiaceae</taxon>
        <taxon>Apioideae</taxon>
        <taxon>Scandiceae</taxon>
        <taxon>Daucinae</taxon>
        <taxon>Daucus</taxon>
        <taxon>Daucus sect. Daucus</taxon>
    </lineage>
</organism>
<keyword evidence="3" id="KW-1185">Reference proteome</keyword>
<protein>
    <submittedName>
        <fullName evidence="1">Uncharacterized protein</fullName>
    </submittedName>
</protein>
<dbReference type="EMBL" id="CP093350">
    <property type="protein sequence ID" value="WOH11172.1"/>
    <property type="molecule type" value="Genomic_DNA"/>
</dbReference>
<accession>A0A175YL82</accession>
<dbReference type="Proteomes" id="UP000077755">
    <property type="component" value="Chromosome 8"/>
</dbReference>
<gene>
    <name evidence="1" type="ORF">DCAR_028677</name>
    <name evidence="2" type="ORF">DCAR_0830651</name>
</gene>
<evidence type="ECO:0000313" key="3">
    <source>
        <dbReference type="Proteomes" id="UP000077755"/>
    </source>
</evidence>
<reference evidence="2" key="2">
    <citation type="submission" date="2022-03" db="EMBL/GenBank/DDBJ databases">
        <title>Draft title - Genomic analysis of global carrot germplasm unveils the trajectory of domestication and the origin of high carotenoid orange carrot.</title>
        <authorList>
            <person name="Iorizzo M."/>
            <person name="Ellison S."/>
            <person name="Senalik D."/>
            <person name="Macko-Podgorni A."/>
            <person name="Grzebelus D."/>
            <person name="Bostan H."/>
            <person name="Rolling W."/>
            <person name="Curaba J."/>
            <person name="Simon P."/>
        </authorList>
    </citation>
    <scope>NUCLEOTIDE SEQUENCE</scope>
    <source>
        <tissue evidence="2">Leaf</tissue>
    </source>
</reference>
<evidence type="ECO:0000313" key="1">
    <source>
        <dbReference type="EMBL" id="KZM83901.1"/>
    </source>
</evidence>
<name>A0A175YL82_DAUCS</name>
<sequence>MEAFGAIKFQNANAPVEISSIVPQILILKDNPAWNYSIRFVYSLTGFQLAPFAPENQEPEIHDFVYEDYLDVEDGVVVMQA</sequence>